<accession>A0A9X0EFT9</accession>
<dbReference type="AlphaFoldDB" id="A0A9X0EFT9"/>
<evidence type="ECO:0000313" key="2">
    <source>
        <dbReference type="Proteomes" id="UP000029719"/>
    </source>
</evidence>
<name>A0A9X0EFT9_9PSED</name>
<gene>
    <name evidence="1" type="ORF">LT42_03960</name>
</gene>
<proteinExistence type="predicted"/>
<reference evidence="1 2" key="1">
    <citation type="submission" date="2014-09" db="EMBL/GenBank/DDBJ databases">
        <title>Genome sequence of Pseudomonas lutea strain DSM 17257T.</title>
        <authorList>
            <person name="Kwak Y."/>
            <person name="Shin J.-H."/>
        </authorList>
    </citation>
    <scope>NUCLEOTIDE SEQUENCE [LARGE SCALE GENOMIC DNA]</scope>
    <source>
        <strain evidence="1 2">DSM 17257</strain>
    </source>
</reference>
<sequence>MRGAKRGFGGTGFSREEDLMHTVNFAESIMPSSRLNPVPKWITAADVPAPSRASALLHRVCAAVGANAWIAGRRVRQQAGSYSDHVRRAQSVSGQARIKYTGWPGNTDLKPSQDHL</sequence>
<organism evidence="1 2">
    <name type="scientific">Pseudomonas lutea</name>
    <dbReference type="NCBI Taxonomy" id="243924"/>
    <lineage>
        <taxon>Bacteria</taxon>
        <taxon>Pseudomonadati</taxon>
        <taxon>Pseudomonadota</taxon>
        <taxon>Gammaproteobacteria</taxon>
        <taxon>Pseudomonadales</taxon>
        <taxon>Pseudomonadaceae</taxon>
        <taxon>Pseudomonas</taxon>
    </lineage>
</organism>
<dbReference type="EMBL" id="JRMB01000001">
    <property type="protein sequence ID" value="KGF65121.1"/>
    <property type="molecule type" value="Genomic_DNA"/>
</dbReference>
<dbReference type="Proteomes" id="UP000029719">
    <property type="component" value="Unassembled WGS sequence"/>
</dbReference>
<comment type="caution">
    <text evidence="1">The sequence shown here is derived from an EMBL/GenBank/DDBJ whole genome shotgun (WGS) entry which is preliminary data.</text>
</comment>
<protein>
    <submittedName>
        <fullName evidence="1">Uncharacterized protein</fullName>
    </submittedName>
</protein>
<evidence type="ECO:0000313" key="1">
    <source>
        <dbReference type="EMBL" id="KGF65121.1"/>
    </source>
</evidence>